<dbReference type="STRING" id="1227454.C446_16435"/>
<sequence length="208" mass="23239">MHDQLRAGAAVYNDGHYHAAHDAWEEHWLDLESGTDDEQLLHGLIQLSGAVFHAHRGNWQGTVGLADSARGYLDGLPATYRGVALASLRDYLASLSADPELIERRSPVRIEHDGVTPTLDSLDVAETGIAAVTLAQEFGYDEGPIERARTYARRDLEDGDDDSRFISLLFDFVREEKHRGIVYQRLSEHAGKRQAREEDVEGLFSDLE</sequence>
<evidence type="ECO:0000313" key="2">
    <source>
        <dbReference type="Proteomes" id="UP000011607"/>
    </source>
</evidence>
<dbReference type="PANTHER" id="PTHR34796">
    <property type="entry name" value="EXPRESSED PROTEIN"/>
    <property type="match status" value="1"/>
</dbReference>
<dbReference type="InterPro" id="IPR005500">
    <property type="entry name" value="DUF309"/>
</dbReference>
<gene>
    <name evidence="1" type="ORF">C446_16435</name>
</gene>
<dbReference type="RefSeq" id="WP_006674167.1">
    <property type="nucleotide sequence ID" value="NZ_AOMA01000171.1"/>
</dbReference>
<proteinExistence type="predicted"/>
<organism evidence="1 2">
    <name type="scientific">Halobiforma nitratireducens JCM 10879</name>
    <dbReference type="NCBI Taxonomy" id="1227454"/>
    <lineage>
        <taxon>Archaea</taxon>
        <taxon>Methanobacteriati</taxon>
        <taxon>Methanobacteriota</taxon>
        <taxon>Stenosarchaea group</taxon>
        <taxon>Halobacteria</taxon>
        <taxon>Halobacteriales</taxon>
        <taxon>Natrialbaceae</taxon>
        <taxon>Halobiforma</taxon>
    </lineage>
</organism>
<dbReference type="AlphaFoldDB" id="M0LAH0"/>
<name>M0LAH0_9EURY</name>
<dbReference type="Pfam" id="PF03745">
    <property type="entry name" value="DUF309"/>
    <property type="match status" value="1"/>
</dbReference>
<dbReference type="Gene3D" id="1.10.3450.10">
    <property type="entry name" value="TTHA0068-like"/>
    <property type="match status" value="1"/>
</dbReference>
<reference evidence="1 2" key="1">
    <citation type="journal article" date="2014" name="PLoS Genet.">
        <title>Phylogenetically driven sequencing of extremely halophilic archaea reveals strategies for static and dynamic osmo-response.</title>
        <authorList>
            <person name="Becker E.A."/>
            <person name="Seitzer P.M."/>
            <person name="Tritt A."/>
            <person name="Larsen D."/>
            <person name="Krusor M."/>
            <person name="Yao A.I."/>
            <person name="Wu D."/>
            <person name="Madern D."/>
            <person name="Eisen J.A."/>
            <person name="Darling A.E."/>
            <person name="Facciotti M.T."/>
        </authorList>
    </citation>
    <scope>NUCLEOTIDE SEQUENCE [LARGE SCALE GENOMIC DNA]</scope>
    <source>
        <strain evidence="1 2">JCM 10879</strain>
    </source>
</reference>
<dbReference type="Proteomes" id="UP000011607">
    <property type="component" value="Unassembled WGS sequence"/>
</dbReference>
<dbReference type="PANTHER" id="PTHR34796:SF1">
    <property type="entry name" value="EXPRESSED PROTEIN"/>
    <property type="match status" value="1"/>
</dbReference>
<dbReference type="SUPFAM" id="SSF140663">
    <property type="entry name" value="TTHA0068-like"/>
    <property type="match status" value="1"/>
</dbReference>
<dbReference type="EMBL" id="AOMA01000171">
    <property type="protein sequence ID" value="EMA30571.1"/>
    <property type="molecule type" value="Genomic_DNA"/>
</dbReference>
<comment type="caution">
    <text evidence="1">The sequence shown here is derived from an EMBL/GenBank/DDBJ whole genome shotgun (WGS) entry which is preliminary data.</text>
</comment>
<dbReference type="OrthoDB" id="270022at2157"/>
<dbReference type="InterPro" id="IPR023203">
    <property type="entry name" value="TTHA0068_sf"/>
</dbReference>
<evidence type="ECO:0000313" key="1">
    <source>
        <dbReference type="EMBL" id="EMA30571.1"/>
    </source>
</evidence>
<accession>M0LAH0</accession>
<evidence type="ECO:0008006" key="3">
    <source>
        <dbReference type="Google" id="ProtNLM"/>
    </source>
</evidence>
<keyword evidence="2" id="KW-1185">Reference proteome</keyword>
<dbReference type="eggNOG" id="arCOG09205">
    <property type="taxonomic scope" value="Archaea"/>
</dbReference>
<dbReference type="PATRIC" id="fig|1227454.3.peg.3368"/>
<protein>
    <recommendedName>
        <fullName evidence="3">DUF309 domain-containing protein</fullName>
    </recommendedName>
</protein>